<dbReference type="WBParaSite" id="PEQ_0001018801-mRNA-1">
    <property type="protein sequence ID" value="PEQ_0001018801-mRNA-1"/>
    <property type="gene ID" value="PEQ_0001018801"/>
</dbReference>
<accession>A0A914RV34</accession>
<dbReference type="Pfam" id="PF24601">
    <property type="entry name" value="TPR_DOP1"/>
    <property type="match status" value="1"/>
</dbReference>
<sequence>MIRESESRALVAYVHGILQRSKLQKCLLHLLLTSVHNVKENSDDSCLLDLTALVIQLEMDVKNGFQNFTDQVAWMAFF</sequence>
<proteinExistence type="predicted"/>
<evidence type="ECO:0000313" key="3">
    <source>
        <dbReference type="WBParaSite" id="PEQ_0001018801-mRNA-1"/>
    </source>
</evidence>
<evidence type="ECO:0000259" key="1">
    <source>
        <dbReference type="Pfam" id="PF24601"/>
    </source>
</evidence>
<dbReference type="InterPro" id="IPR056459">
    <property type="entry name" value="TPR_DOP1"/>
</dbReference>
<name>A0A914RV34_PAREQ</name>
<feature type="domain" description="DOP1-like TPR" evidence="1">
    <location>
        <begin position="4"/>
        <end position="43"/>
    </location>
</feature>
<dbReference type="Proteomes" id="UP000887564">
    <property type="component" value="Unplaced"/>
</dbReference>
<protein>
    <recommendedName>
        <fullName evidence="1">DOP1-like TPR domain-containing protein</fullName>
    </recommendedName>
</protein>
<reference evidence="3" key="1">
    <citation type="submission" date="2022-11" db="UniProtKB">
        <authorList>
            <consortium name="WormBaseParasite"/>
        </authorList>
    </citation>
    <scope>IDENTIFICATION</scope>
</reference>
<evidence type="ECO:0000313" key="2">
    <source>
        <dbReference type="Proteomes" id="UP000887564"/>
    </source>
</evidence>
<organism evidence="2 3">
    <name type="scientific">Parascaris equorum</name>
    <name type="common">Equine roundworm</name>
    <dbReference type="NCBI Taxonomy" id="6256"/>
    <lineage>
        <taxon>Eukaryota</taxon>
        <taxon>Metazoa</taxon>
        <taxon>Ecdysozoa</taxon>
        <taxon>Nematoda</taxon>
        <taxon>Chromadorea</taxon>
        <taxon>Rhabditida</taxon>
        <taxon>Spirurina</taxon>
        <taxon>Ascaridomorpha</taxon>
        <taxon>Ascaridoidea</taxon>
        <taxon>Ascarididae</taxon>
        <taxon>Parascaris</taxon>
    </lineage>
</organism>
<dbReference type="AlphaFoldDB" id="A0A914RV34"/>
<keyword evidence="2" id="KW-1185">Reference proteome</keyword>